<dbReference type="VEuPathDB" id="FungiDB:QG37_04068"/>
<reference evidence="3" key="1">
    <citation type="journal article" date="2015" name="BMC Genomics">
        <title>Draft genome of a commonly misdiagnosed multidrug resistant pathogen Candida auris.</title>
        <authorList>
            <person name="Chatterjee S."/>
            <person name="Alampalli S.V."/>
            <person name="Nageshan R.K."/>
            <person name="Chettiar S.T."/>
            <person name="Joshi S."/>
            <person name="Tatu U.S."/>
        </authorList>
    </citation>
    <scope>NUCLEOTIDE SEQUENCE [LARGE SCALE GENOMIC DNA]</scope>
    <source>
        <strain evidence="3">6684</strain>
    </source>
</reference>
<gene>
    <name evidence="2" type="ORF">QG37_04068</name>
</gene>
<evidence type="ECO:0000313" key="3">
    <source>
        <dbReference type="Proteomes" id="UP000037122"/>
    </source>
</evidence>
<protein>
    <submittedName>
        <fullName evidence="2">Uncharacterized protein</fullName>
    </submittedName>
</protein>
<comment type="caution">
    <text evidence="2">The sequence shown here is derived from an EMBL/GenBank/DDBJ whole genome shotgun (WGS) entry which is preliminary data.</text>
</comment>
<dbReference type="EMBL" id="LGST01000027">
    <property type="protein sequence ID" value="KND99008.1"/>
    <property type="molecule type" value="Genomic_DNA"/>
</dbReference>
<name>A0A0L0NYH3_CANAR</name>
<sequence length="65" mass="7595">MLQHSSVPIEGVNRDEKDDSVHNVFKRWLERRIVESYDKNVKNDTYKGHAQASGSSNPQIEIFYM</sequence>
<dbReference type="Proteomes" id="UP000037122">
    <property type="component" value="Unassembled WGS sequence"/>
</dbReference>
<accession>A0A0L0NYH3</accession>
<proteinExistence type="predicted"/>
<organism evidence="2 3">
    <name type="scientific">Candidozyma auris</name>
    <name type="common">Yeast</name>
    <name type="synonym">Candida auris</name>
    <dbReference type="NCBI Taxonomy" id="498019"/>
    <lineage>
        <taxon>Eukaryota</taxon>
        <taxon>Fungi</taxon>
        <taxon>Dikarya</taxon>
        <taxon>Ascomycota</taxon>
        <taxon>Saccharomycotina</taxon>
        <taxon>Pichiomycetes</taxon>
        <taxon>Metschnikowiaceae</taxon>
        <taxon>Candidozyma</taxon>
    </lineage>
</organism>
<evidence type="ECO:0000313" key="2">
    <source>
        <dbReference type="EMBL" id="KND99008.1"/>
    </source>
</evidence>
<feature type="region of interest" description="Disordered" evidence="1">
    <location>
        <begin position="45"/>
        <end position="65"/>
    </location>
</feature>
<evidence type="ECO:0000256" key="1">
    <source>
        <dbReference type="SAM" id="MobiDB-lite"/>
    </source>
</evidence>
<dbReference type="AlphaFoldDB" id="A0A0L0NYH3"/>